<evidence type="ECO:0000313" key="3">
    <source>
        <dbReference type="Proteomes" id="UP000219329"/>
    </source>
</evidence>
<keyword evidence="1" id="KW-1133">Transmembrane helix</keyword>
<dbReference type="AlphaFoldDB" id="A0A2A5W9S5"/>
<proteinExistence type="predicted"/>
<dbReference type="InterPro" id="IPR013879">
    <property type="entry name" value="DUF1761"/>
</dbReference>
<feature type="transmembrane region" description="Helical" evidence="1">
    <location>
        <begin position="82"/>
        <end position="100"/>
    </location>
</feature>
<reference evidence="2 3" key="1">
    <citation type="submission" date="2017-08" db="EMBL/GenBank/DDBJ databases">
        <title>Fine stratification of microbial communities through a metagenomic profile of the photic zone.</title>
        <authorList>
            <person name="Haro-Moreno J.M."/>
            <person name="Lopez-Perez M."/>
            <person name="De La Torre J."/>
            <person name="Picazo A."/>
            <person name="Camacho A."/>
            <person name="Rodriguez-Valera F."/>
        </authorList>
    </citation>
    <scope>NUCLEOTIDE SEQUENCE [LARGE SCALE GENOMIC DNA]</scope>
    <source>
        <strain evidence="2">MED-G28</strain>
    </source>
</reference>
<organism evidence="2 3">
    <name type="scientific">OM182 bacterium MED-G28</name>
    <dbReference type="NCBI Taxonomy" id="1986256"/>
    <lineage>
        <taxon>Bacteria</taxon>
        <taxon>Pseudomonadati</taxon>
        <taxon>Pseudomonadota</taxon>
        <taxon>Gammaproteobacteria</taxon>
        <taxon>OMG group</taxon>
        <taxon>OM182 clade</taxon>
    </lineage>
</organism>
<accession>A0A2A5W9S5</accession>
<sequence length="128" mass="13792">MDALFTNVNWLAVGSSTIVCFMLNALWYSRKMFGVKWSKGVGIDIDANGDQSVPTLVTQFLGTLLFAWVVALAVANNSLASAVLISITFFFLLVAANLLAEHTVYASVVEGAFVLTMAAIMVACNFFL</sequence>
<gene>
    <name evidence="2" type="ORF">CNF02_08845</name>
</gene>
<evidence type="ECO:0000256" key="1">
    <source>
        <dbReference type="SAM" id="Phobius"/>
    </source>
</evidence>
<dbReference type="EMBL" id="NTJZ01000009">
    <property type="protein sequence ID" value="PDH33285.1"/>
    <property type="molecule type" value="Genomic_DNA"/>
</dbReference>
<name>A0A2A5W9S5_9GAMM</name>
<keyword evidence="1" id="KW-0472">Membrane</keyword>
<keyword evidence="1" id="KW-0812">Transmembrane</keyword>
<feature type="transmembrane region" description="Helical" evidence="1">
    <location>
        <begin position="7"/>
        <end position="28"/>
    </location>
</feature>
<feature type="transmembrane region" description="Helical" evidence="1">
    <location>
        <begin position="106"/>
        <end position="127"/>
    </location>
</feature>
<evidence type="ECO:0000313" key="2">
    <source>
        <dbReference type="EMBL" id="PDH33285.1"/>
    </source>
</evidence>
<evidence type="ECO:0008006" key="4">
    <source>
        <dbReference type="Google" id="ProtNLM"/>
    </source>
</evidence>
<dbReference type="Pfam" id="PF08570">
    <property type="entry name" value="DUF1761"/>
    <property type="match status" value="1"/>
</dbReference>
<feature type="transmembrane region" description="Helical" evidence="1">
    <location>
        <begin position="56"/>
        <end position="75"/>
    </location>
</feature>
<protein>
    <recommendedName>
        <fullName evidence="4">Twitching motility protein PilT</fullName>
    </recommendedName>
</protein>
<comment type="caution">
    <text evidence="2">The sequence shown here is derived from an EMBL/GenBank/DDBJ whole genome shotgun (WGS) entry which is preliminary data.</text>
</comment>
<dbReference type="Proteomes" id="UP000219329">
    <property type="component" value="Unassembled WGS sequence"/>
</dbReference>